<dbReference type="AlphaFoldDB" id="A0A0K2Y6R4"/>
<reference evidence="7" key="1">
    <citation type="submission" date="2014-12" db="EMBL/GenBank/DDBJ databases">
        <authorList>
            <person name="Smet A."/>
        </authorList>
    </citation>
    <scope>NUCLEOTIDE SEQUENCE [LARGE SCALE GENOMIC DNA]</scope>
</reference>
<dbReference type="CDD" id="cd02247">
    <property type="entry name" value="cupin_pirin_C"/>
    <property type="match status" value="1"/>
</dbReference>
<dbReference type="Gene3D" id="2.60.120.10">
    <property type="entry name" value="Jelly Rolls"/>
    <property type="match status" value="2"/>
</dbReference>
<comment type="cofactor">
    <cofactor evidence="2">
        <name>Fe cation</name>
        <dbReference type="ChEBI" id="CHEBI:24875"/>
    </cofactor>
    <text evidence="2">Binds 1 Fe cation per subunit.</text>
</comment>
<organism evidence="6 7">
    <name type="scientific">Helicobacter heilmannii</name>
    <dbReference type="NCBI Taxonomy" id="35817"/>
    <lineage>
        <taxon>Bacteria</taxon>
        <taxon>Pseudomonadati</taxon>
        <taxon>Campylobacterota</taxon>
        <taxon>Epsilonproteobacteria</taxon>
        <taxon>Campylobacterales</taxon>
        <taxon>Helicobacteraceae</taxon>
        <taxon>Helicobacter</taxon>
    </lineage>
</organism>
<feature type="domain" description="Pirin N-terminal" evidence="4">
    <location>
        <begin position="25"/>
        <end position="127"/>
    </location>
</feature>
<accession>A0A0K2Y6R4</accession>
<keyword evidence="7" id="KW-1185">Reference proteome</keyword>
<keyword evidence="6" id="KW-0223">Dioxygenase</keyword>
<feature type="binding site" evidence="2">
    <location>
        <position position="63"/>
    </location>
    <ligand>
        <name>Fe cation</name>
        <dbReference type="ChEBI" id="CHEBI:24875"/>
    </ligand>
</feature>
<dbReference type="SUPFAM" id="SSF51182">
    <property type="entry name" value="RmlC-like cupins"/>
    <property type="match status" value="1"/>
</dbReference>
<feature type="binding site" evidence="2">
    <location>
        <position position="105"/>
    </location>
    <ligand>
        <name>Fe cation</name>
        <dbReference type="ChEBI" id="CHEBI:24875"/>
    </ligand>
</feature>
<dbReference type="InterPro" id="IPR012093">
    <property type="entry name" value="Pirin"/>
</dbReference>
<dbReference type="PANTHER" id="PTHR43594:SF1">
    <property type="entry name" value="QUERCETIN 2,3-DIOXYGENASE PA2418-RELATED"/>
    <property type="match status" value="1"/>
</dbReference>
<proteinExistence type="inferred from homology"/>
<dbReference type="InterPro" id="IPR008778">
    <property type="entry name" value="Pirin_C_dom"/>
</dbReference>
<feature type="binding site" evidence="2">
    <location>
        <position position="61"/>
    </location>
    <ligand>
        <name>Fe cation</name>
        <dbReference type="ChEBI" id="CHEBI:24875"/>
    </ligand>
</feature>
<feature type="binding site" evidence="2">
    <location>
        <position position="107"/>
    </location>
    <ligand>
        <name>Fe cation</name>
        <dbReference type="ChEBI" id="CHEBI:24875"/>
    </ligand>
</feature>
<protein>
    <submittedName>
        <fullName evidence="6">Pirin-like protein YhhW, possibly qercetin 2,3-dioxygenase activity</fullName>
    </submittedName>
</protein>
<dbReference type="PANTHER" id="PTHR43594">
    <property type="entry name" value="QUERCETIN 2,3-DIOXYGENASE"/>
    <property type="match status" value="1"/>
</dbReference>
<evidence type="ECO:0000259" key="5">
    <source>
        <dbReference type="Pfam" id="PF05726"/>
    </source>
</evidence>
<dbReference type="Proteomes" id="UP000046090">
    <property type="component" value="Unassembled WGS sequence"/>
</dbReference>
<dbReference type="Pfam" id="PF02678">
    <property type="entry name" value="Pirin"/>
    <property type="match status" value="1"/>
</dbReference>
<dbReference type="EMBL" id="CDMK01000001">
    <property type="protein sequence ID" value="CRI33797.1"/>
    <property type="molecule type" value="Genomic_DNA"/>
</dbReference>
<comment type="similarity">
    <text evidence="1 3">Belongs to the pirin family.</text>
</comment>
<feature type="domain" description="Pirin C-terminal" evidence="5">
    <location>
        <begin position="181"/>
        <end position="279"/>
    </location>
</feature>
<gene>
    <name evidence="6" type="ORF">HHE01_14830</name>
</gene>
<evidence type="ECO:0000256" key="3">
    <source>
        <dbReference type="RuleBase" id="RU003457"/>
    </source>
</evidence>
<name>A0A0K2Y6R4_HELHE</name>
<dbReference type="GO" id="GO:0046872">
    <property type="term" value="F:metal ion binding"/>
    <property type="evidence" value="ECO:0007669"/>
    <property type="project" value="UniProtKB-KW"/>
</dbReference>
<evidence type="ECO:0000256" key="2">
    <source>
        <dbReference type="PIRSR" id="PIRSR006232-1"/>
    </source>
</evidence>
<evidence type="ECO:0000256" key="1">
    <source>
        <dbReference type="ARBA" id="ARBA00008416"/>
    </source>
</evidence>
<dbReference type="PIRSF" id="PIRSF006232">
    <property type="entry name" value="Pirin"/>
    <property type="match status" value="1"/>
</dbReference>
<dbReference type="Pfam" id="PF05726">
    <property type="entry name" value="Pirin_C"/>
    <property type="match status" value="1"/>
</dbReference>
<sequence length="287" mass="31530">MKRVEKVYATPPKRWVGNAFYAATMFTYKETHKSGDPFLLIDYIAPRHIKASTDCLGVGPHPHRGFELVGIVYQGEIEHSDSQGLSRLIGAKDVQWITAGSGILHQELLSKRFCQQGGIFEMVQLWLNLPKAYKMTPPQHKMIYAEQIPTATLGASQIRIIAGDFEGMKAPTKSFGPINVWDLSLKGSLHLLLPEDHNVLMLVLGGVVVLEGYKVGPQQLITFQKGGQGVHLQAKESAKVLVLTGLPLNEPIVGRGPFVMNSKEEIEQALEDLQAGKFGTLKAGHGE</sequence>
<keyword evidence="6" id="KW-0560">Oxidoreductase</keyword>
<dbReference type="InterPro" id="IPR053186">
    <property type="entry name" value="QDO-related"/>
</dbReference>
<evidence type="ECO:0000313" key="6">
    <source>
        <dbReference type="EMBL" id="CRI33797.1"/>
    </source>
</evidence>
<keyword evidence="2" id="KW-0479">Metal-binding</keyword>
<keyword evidence="2" id="KW-0408">Iron</keyword>
<dbReference type="InterPro" id="IPR014710">
    <property type="entry name" value="RmlC-like_jellyroll"/>
</dbReference>
<dbReference type="GO" id="GO:0051213">
    <property type="term" value="F:dioxygenase activity"/>
    <property type="evidence" value="ECO:0007669"/>
    <property type="project" value="UniProtKB-KW"/>
</dbReference>
<dbReference type="InterPro" id="IPR003829">
    <property type="entry name" value="Pirin_N_dom"/>
</dbReference>
<evidence type="ECO:0000313" key="7">
    <source>
        <dbReference type="Proteomes" id="UP000046090"/>
    </source>
</evidence>
<dbReference type="InterPro" id="IPR011051">
    <property type="entry name" value="RmlC_Cupin_sf"/>
</dbReference>
<evidence type="ECO:0000259" key="4">
    <source>
        <dbReference type="Pfam" id="PF02678"/>
    </source>
</evidence>